<feature type="compositionally biased region" description="Basic and acidic residues" evidence="1">
    <location>
        <begin position="1"/>
        <end position="17"/>
    </location>
</feature>
<name>J9ZB53_LEPFM</name>
<evidence type="ECO:0000313" key="3">
    <source>
        <dbReference type="Proteomes" id="UP000006177"/>
    </source>
</evidence>
<dbReference type="KEGG" id="lfi:LFML04_0738"/>
<dbReference type="EMBL" id="CP002919">
    <property type="protein sequence ID" value="AFS52972.1"/>
    <property type="molecule type" value="Genomic_DNA"/>
</dbReference>
<evidence type="ECO:0000313" key="2">
    <source>
        <dbReference type="EMBL" id="AFS52972.1"/>
    </source>
</evidence>
<proteinExistence type="predicted"/>
<feature type="region of interest" description="Disordered" evidence="1">
    <location>
        <begin position="1"/>
        <end position="23"/>
    </location>
</feature>
<gene>
    <name evidence="2" type="ordered locus">LFML04_0738</name>
</gene>
<reference evidence="2 3" key="1">
    <citation type="journal article" date="2011" name="J. Microbiol.">
        <title>Complete genome of Leptospirillum ferriphilum ML-04 provides insight into its physiology and environmental adaptation.</title>
        <authorList>
            <person name="Mi S."/>
            <person name="Song J."/>
            <person name="Lin J."/>
            <person name="Che Y."/>
            <person name="Zheng H."/>
            <person name="Lin J."/>
        </authorList>
    </citation>
    <scope>NUCLEOTIDE SEQUENCE [LARGE SCALE GENOMIC DNA]</scope>
    <source>
        <strain evidence="2 3">ML-04</strain>
    </source>
</reference>
<dbReference type="HOGENOM" id="CLU_1813421_0_0_0"/>
<dbReference type="PATRIC" id="fig|1048260.3.peg.798"/>
<dbReference type="Proteomes" id="UP000006177">
    <property type="component" value="Chromosome"/>
</dbReference>
<accession>J9ZB53</accession>
<protein>
    <submittedName>
        <fullName evidence="2">Uncharacterized protein</fullName>
    </submittedName>
</protein>
<evidence type="ECO:0000256" key="1">
    <source>
        <dbReference type="SAM" id="MobiDB-lite"/>
    </source>
</evidence>
<dbReference type="STRING" id="1048260.LFML04_0738"/>
<sequence>MIPNRKDVRCAGEKTLPEEGDAPSSGHWLIGSVLFSASRFPSVEDTSFDGVTILLTPVSKPDRFPEFRRHGPLFRKSKILAKILLRLPGDWDSDGKTDKIGPIHGCMSRMRLVHEPWRCVMSGERRLRGKFFGDHKRQGWTG</sequence>
<dbReference type="AlphaFoldDB" id="J9ZB53"/>
<organism evidence="2 3">
    <name type="scientific">Leptospirillum ferriphilum (strain ML-04)</name>
    <dbReference type="NCBI Taxonomy" id="1048260"/>
    <lineage>
        <taxon>Bacteria</taxon>
        <taxon>Pseudomonadati</taxon>
        <taxon>Nitrospirota</taxon>
        <taxon>Nitrospiria</taxon>
        <taxon>Nitrospirales</taxon>
        <taxon>Nitrospiraceae</taxon>
        <taxon>Leptospirillum</taxon>
    </lineage>
</organism>